<dbReference type="AlphaFoldDB" id="A0A4R8FRU1"/>
<comment type="caution">
    <text evidence="3">The sequence shown here is derived from an EMBL/GenBank/DDBJ whole genome shotgun (WGS) entry which is preliminary data.</text>
</comment>
<protein>
    <submittedName>
        <fullName evidence="3">Putative secreted protein</fullName>
    </submittedName>
</protein>
<gene>
    <name evidence="3" type="ORF">EV657_11213</name>
</gene>
<evidence type="ECO:0000256" key="1">
    <source>
        <dbReference type="SAM" id="Phobius"/>
    </source>
</evidence>
<accession>A0A4R8FRU1</accession>
<evidence type="ECO:0000313" key="4">
    <source>
        <dbReference type="Proteomes" id="UP000295484"/>
    </source>
</evidence>
<name>A0A4R8FRU1_9RHOB</name>
<dbReference type="InterPro" id="IPR022472">
    <property type="entry name" value="VPLPA-CTERM"/>
</dbReference>
<feature type="signal peptide" evidence="2">
    <location>
        <begin position="1"/>
        <end position="23"/>
    </location>
</feature>
<feature type="transmembrane region" description="Helical" evidence="1">
    <location>
        <begin position="225"/>
        <end position="244"/>
    </location>
</feature>
<dbReference type="EMBL" id="SOEB01000012">
    <property type="protein sequence ID" value="TDX28186.1"/>
    <property type="molecule type" value="Genomic_DNA"/>
</dbReference>
<sequence>MTHAFPAALLGAACLLAGQSATASTVYGIDFPAGDISFADRVVSFTPGFGFGGGVAPCTDASNALGVASAGPDSYLGECNGYVSLGEGGSLVLGFDDNLLVPSGDAAPDLQVFAGGDHDEHFLVLIGLAGKLDDWFALTGAEGSIFLGGSTGIDIDAAAGVMPGMSFSRVMIVDLPRYCNTATGVMEWSVGEACGLDIRHLPYDGPWAGVDIYGLGAISTVPAPIPLPAAGLMLATALGGLAALRRRSRG</sequence>
<proteinExistence type="predicted"/>
<evidence type="ECO:0000256" key="2">
    <source>
        <dbReference type="SAM" id="SignalP"/>
    </source>
</evidence>
<evidence type="ECO:0000313" key="3">
    <source>
        <dbReference type="EMBL" id="TDX28186.1"/>
    </source>
</evidence>
<feature type="chain" id="PRO_5020203311" evidence="2">
    <location>
        <begin position="24"/>
        <end position="250"/>
    </location>
</feature>
<keyword evidence="1" id="KW-1133">Transmembrane helix</keyword>
<keyword evidence="1" id="KW-0812">Transmembrane</keyword>
<keyword evidence="2" id="KW-0732">Signal</keyword>
<dbReference type="RefSeq" id="WP_134077997.1">
    <property type="nucleotide sequence ID" value="NZ_SOEB01000012.1"/>
</dbReference>
<dbReference type="NCBIfam" id="TIGR03370">
    <property type="entry name" value="VPLPA-CTERM"/>
    <property type="match status" value="1"/>
</dbReference>
<organism evidence="3 4">
    <name type="scientific">Rhodovulum visakhapatnamense</name>
    <dbReference type="NCBI Taxonomy" id="364297"/>
    <lineage>
        <taxon>Bacteria</taxon>
        <taxon>Pseudomonadati</taxon>
        <taxon>Pseudomonadota</taxon>
        <taxon>Alphaproteobacteria</taxon>
        <taxon>Rhodobacterales</taxon>
        <taxon>Paracoccaceae</taxon>
        <taxon>Rhodovulum</taxon>
    </lineage>
</organism>
<keyword evidence="1" id="KW-0472">Membrane</keyword>
<reference evidence="3 4" key="1">
    <citation type="submission" date="2019-03" db="EMBL/GenBank/DDBJ databases">
        <title>Genomic Encyclopedia of Type Strains, Phase IV (KMG-IV): sequencing the most valuable type-strain genomes for metagenomic binning, comparative biology and taxonomic classification.</title>
        <authorList>
            <person name="Goeker M."/>
        </authorList>
    </citation>
    <scope>NUCLEOTIDE SEQUENCE [LARGE SCALE GENOMIC DNA]</scope>
    <source>
        <strain evidence="3 4">JA181</strain>
    </source>
</reference>
<dbReference type="Proteomes" id="UP000295484">
    <property type="component" value="Unassembled WGS sequence"/>
</dbReference>